<dbReference type="InterPro" id="IPR001845">
    <property type="entry name" value="HTH_ArsR_DNA-bd_dom"/>
</dbReference>
<dbReference type="SMART" id="SM00418">
    <property type="entry name" value="HTH_ARSR"/>
    <property type="match status" value="1"/>
</dbReference>
<dbReference type="SUPFAM" id="SSF46785">
    <property type="entry name" value="Winged helix' DNA-binding domain"/>
    <property type="match status" value="1"/>
</dbReference>
<dbReference type="PRINTS" id="PR00778">
    <property type="entry name" value="HTHARSR"/>
</dbReference>
<name>A0A2T0UZR7_9MICO</name>
<dbReference type="NCBIfam" id="NF033788">
    <property type="entry name" value="HTH_metalloreg"/>
    <property type="match status" value="1"/>
</dbReference>
<dbReference type="AlphaFoldDB" id="A0A2T0UZR7"/>
<dbReference type="InterPro" id="IPR036388">
    <property type="entry name" value="WH-like_DNA-bd_sf"/>
</dbReference>
<dbReference type="GO" id="GO:0003700">
    <property type="term" value="F:DNA-binding transcription factor activity"/>
    <property type="evidence" value="ECO:0007669"/>
    <property type="project" value="InterPro"/>
</dbReference>
<evidence type="ECO:0000313" key="3">
    <source>
        <dbReference type="Proteomes" id="UP000237822"/>
    </source>
</evidence>
<gene>
    <name evidence="2" type="ORF">BCF74_102228</name>
</gene>
<dbReference type="OrthoDB" id="9815653at2"/>
<dbReference type="CDD" id="cd00090">
    <property type="entry name" value="HTH_ARSR"/>
    <property type="match status" value="1"/>
</dbReference>
<evidence type="ECO:0000259" key="1">
    <source>
        <dbReference type="PROSITE" id="PS50987"/>
    </source>
</evidence>
<protein>
    <submittedName>
        <fullName evidence="2">ArsR family transcriptional regulator</fullName>
    </submittedName>
</protein>
<dbReference type="PROSITE" id="PS50987">
    <property type="entry name" value="HTH_ARSR_2"/>
    <property type="match status" value="1"/>
</dbReference>
<comment type="caution">
    <text evidence="2">The sequence shown here is derived from an EMBL/GenBank/DDBJ whole genome shotgun (WGS) entry which is preliminary data.</text>
</comment>
<dbReference type="RefSeq" id="WP_106296350.1">
    <property type="nucleotide sequence ID" value="NZ_PVTI01000002.1"/>
</dbReference>
<dbReference type="PANTHER" id="PTHR38600:SF2">
    <property type="entry name" value="SLL0088 PROTEIN"/>
    <property type="match status" value="1"/>
</dbReference>
<dbReference type="Pfam" id="PF12840">
    <property type="entry name" value="HTH_20"/>
    <property type="match status" value="1"/>
</dbReference>
<reference evidence="2 3" key="1">
    <citation type="submission" date="2018-03" db="EMBL/GenBank/DDBJ databases">
        <title>Genomic Encyclopedia of Archaeal and Bacterial Type Strains, Phase II (KMG-II): from individual species to whole genera.</title>
        <authorList>
            <person name="Goeker M."/>
        </authorList>
    </citation>
    <scope>NUCLEOTIDE SEQUENCE [LARGE SCALE GENOMIC DNA]</scope>
    <source>
        <strain evidence="2 3">ATCC BAA-1496</strain>
    </source>
</reference>
<dbReference type="InterPro" id="IPR011991">
    <property type="entry name" value="ArsR-like_HTH"/>
</dbReference>
<dbReference type="PANTHER" id="PTHR38600">
    <property type="entry name" value="TRANSCRIPTIONAL REGULATORY PROTEIN"/>
    <property type="match status" value="1"/>
</dbReference>
<proteinExistence type="predicted"/>
<dbReference type="InterPro" id="IPR036390">
    <property type="entry name" value="WH_DNA-bd_sf"/>
</dbReference>
<dbReference type="EMBL" id="PVTI01000002">
    <property type="protein sequence ID" value="PRY63394.1"/>
    <property type="molecule type" value="Genomic_DNA"/>
</dbReference>
<organism evidence="2 3">
    <name type="scientific">Knoellia remsis</name>
    <dbReference type="NCBI Taxonomy" id="407159"/>
    <lineage>
        <taxon>Bacteria</taxon>
        <taxon>Bacillati</taxon>
        <taxon>Actinomycetota</taxon>
        <taxon>Actinomycetes</taxon>
        <taxon>Micrococcales</taxon>
        <taxon>Intrasporangiaceae</taxon>
        <taxon>Knoellia</taxon>
    </lineage>
</organism>
<feature type="domain" description="HTH arsR-type" evidence="1">
    <location>
        <begin position="3"/>
        <end position="98"/>
    </location>
</feature>
<sequence length="116" mass="12720">MSARATSEEAATKVFTALADPTRRLVLERLGRLESATATALARDLTVTRQAVLKHLTVLADAGLVESRRDGREVLFTVRPEHLRSTAAWLVARADAWQDRLDALRSAAESRAGRGR</sequence>
<dbReference type="Gene3D" id="1.10.10.10">
    <property type="entry name" value="Winged helix-like DNA-binding domain superfamily/Winged helix DNA-binding domain"/>
    <property type="match status" value="1"/>
</dbReference>
<evidence type="ECO:0000313" key="2">
    <source>
        <dbReference type="EMBL" id="PRY63394.1"/>
    </source>
</evidence>
<dbReference type="Proteomes" id="UP000237822">
    <property type="component" value="Unassembled WGS sequence"/>
</dbReference>
<keyword evidence="3" id="KW-1185">Reference proteome</keyword>
<accession>A0A2T0UZR7</accession>